<dbReference type="PROSITE" id="PS51635">
    <property type="entry name" value="PNPLA"/>
    <property type="match status" value="1"/>
</dbReference>
<keyword evidence="9" id="KW-1185">Reference proteome</keyword>
<evidence type="ECO:0000259" key="7">
    <source>
        <dbReference type="PROSITE" id="PS51635"/>
    </source>
</evidence>
<feature type="active site" description="Proton acceptor" evidence="4">
    <location>
        <position position="177"/>
    </location>
</feature>
<reference evidence="9" key="2">
    <citation type="journal article" date="2017" name="Genome Announc.">
        <title>Draft genome sequence of Paludibacter jiangxiensis NM7(T), a propionate-producing fermentative bacterium.</title>
        <authorList>
            <person name="Qiu Y.-L."/>
            <person name="Tourlousse D.M."/>
            <person name="Matsuura N."/>
            <person name="Ohashi A."/>
            <person name="Sekiguchi Y."/>
        </authorList>
    </citation>
    <scope>NUCLEOTIDE SEQUENCE [LARGE SCALE GENOMIC DNA]</scope>
    <source>
        <strain evidence="9">NM7</strain>
    </source>
</reference>
<dbReference type="PANTHER" id="PTHR14226">
    <property type="entry name" value="NEUROPATHY TARGET ESTERASE/SWISS CHEESE D.MELANOGASTER"/>
    <property type="match status" value="1"/>
</dbReference>
<evidence type="ECO:0000256" key="5">
    <source>
        <dbReference type="SAM" id="MobiDB-lite"/>
    </source>
</evidence>
<evidence type="ECO:0000256" key="2">
    <source>
        <dbReference type="ARBA" id="ARBA00022963"/>
    </source>
</evidence>
<proteinExistence type="predicted"/>
<dbReference type="Proteomes" id="UP000076586">
    <property type="component" value="Unassembled WGS sequence"/>
</dbReference>
<keyword evidence="1 4" id="KW-0378">Hydrolase</keyword>
<dbReference type="InterPro" id="IPR002641">
    <property type="entry name" value="PNPLA_dom"/>
</dbReference>
<dbReference type="Gene3D" id="3.40.1090.10">
    <property type="entry name" value="Cytosolic phospholipase A2 catalytic domain"/>
    <property type="match status" value="1"/>
</dbReference>
<sequence>MKKFYLFILLSSFVAASFAQQLRLGVTLSGGGALGFAHIGALQALEEAGFHPQFVSGTSMGAVVGSFYAAGYSPQQILVMTQNEKMYKKSKLIKVLPHSDATGLSTHNALRTVLKKYIPSDDFDSLPKRFFCCATDLNNGQAAYFGHGKRLSEYVVASASIPGVFDAIMIDSVSYVDGGALNNIPTQPIRPLCDVVIGINVDTYDHGMKLTGPISVLNKTVKVVLAHNSKQGADMCDFLINIPHSKKISSFSYGRYKDIYMNGYITVKKYIEEHPEILKHAARTEPQPEVNREQPTQTIQEQ</sequence>
<gene>
    <name evidence="8" type="ORF">PJIAN_4366</name>
</gene>
<dbReference type="RefSeq" id="WP_068705369.1">
    <property type="nucleotide sequence ID" value="NZ_BDCR01000004.1"/>
</dbReference>
<feature type="signal peptide" evidence="6">
    <location>
        <begin position="1"/>
        <end position="19"/>
    </location>
</feature>
<feature type="short sequence motif" description="GXGXXG" evidence="4">
    <location>
        <begin position="30"/>
        <end position="35"/>
    </location>
</feature>
<feature type="compositionally biased region" description="Polar residues" evidence="5">
    <location>
        <begin position="293"/>
        <end position="302"/>
    </location>
</feature>
<dbReference type="PANTHER" id="PTHR14226:SF29">
    <property type="entry name" value="NEUROPATHY TARGET ESTERASE SWS"/>
    <property type="match status" value="1"/>
</dbReference>
<protein>
    <submittedName>
        <fullName evidence="8">NTE family protein</fullName>
    </submittedName>
</protein>
<dbReference type="STRING" id="681398.PJIAN_4366"/>
<feature type="chain" id="PRO_5007824699" evidence="6">
    <location>
        <begin position="20"/>
        <end position="302"/>
    </location>
</feature>
<feature type="short sequence motif" description="GXSXG" evidence="4">
    <location>
        <begin position="57"/>
        <end position="61"/>
    </location>
</feature>
<dbReference type="AlphaFoldDB" id="A0A161L912"/>
<feature type="region of interest" description="Disordered" evidence="5">
    <location>
        <begin position="280"/>
        <end position="302"/>
    </location>
</feature>
<dbReference type="InterPro" id="IPR050301">
    <property type="entry name" value="NTE"/>
</dbReference>
<evidence type="ECO:0000256" key="1">
    <source>
        <dbReference type="ARBA" id="ARBA00022801"/>
    </source>
</evidence>
<dbReference type="OrthoDB" id="9770965at2"/>
<dbReference type="EMBL" id="BDCR01000004">
    <property type="protein sequence ID" value="GAT63824.1"/>
    <property type="molecule type" value="Genomic_DNA"/>
</dbReference>
<keyword evidence="3 4" id="KW-0443">Lipid metabolism</keyword>
<evidence type="ECO:0000256" key="6">
    <source>
        <dbReference type="SAM" id="SignalP"/>
    </source>
</evidence>
<feature type="active site" description="Nucleophile" evidence="4">
    <location>
        <position position="59"/>
    </location>
</feature>
<accession>A0A161L912</accession>
<dbReference type="SUPFAM" id="SSF52151">
    <property type="entry name" value="FabD/lysophospholipase-like"/>
    <property type="match status" value="1"/>
</dbReference>
<evidence type="ECO:0000313" key="8">
    <source>
        <dbReference type="EMBL" id="GAT63824.1"/>
    </source>
</evidence>
<keyword evidence="6" id="KW-0732">Signal</keyword>
<evidence type="ECO:0000313" key="9">
    <source>
        <dbReference type="Proteomes" id="UP000076586"/>
    </source>
</evidence>
<name>A0A161L912_9BACT</name>
<dbReference type="CDD" id="cd07205">
    <property type="entry name" value="Pat_PNPLA6_PNPLA7_NTE1_like"/>
    <property type="match status" value="1"/>
</dbReference>
<comment type="caution">
    <text evidence="8">The sequence shown here is derived from an EMBL/GenBank/DDBJ whole genome shotgun (WGS) entry which is preliminary data.</text>
</comment>
<feature type="domain" description="PNPLA" evidence="7">
    <location>
        <begin position="26"/>
        <end position="190"/>
    </location>
</feature>
<feature type="short sequence motif" description="DGA/G" evidence="4">
    <location>
        <begin position="177"/>
        <end position="179"/>
    </location>
</feature>
<reference evidence="9" key="1">
    <citation type="submission" date="2016-04" db="EMBL/GenBank/DDBJ databases">
        <title>Draft genome sequence of Paludibacter jiangxiensis strain NM7.</title>
        <authorList>
            <person name="Qiu Y."/>
            <person name="Matsuura N."/>
            <person name="Ohashi A."/>
            <person name="Tourlousse M.D."/>
            <person name="Sekiguchi Y."/>
        </authorList>
    </citation>
    <scope>NUCLEOTIDE SEQUENCE [LARGE SCALE GENOMIC DNA]</scope>
    <source>
        <strain evidence="9">NM7</strain>
    </source>
</reference>
<evidence type="ECO:0000256" key="4">
    <source>
        <dbReference type="PROSITE-ProRule" id="PRU01161"/>
    </source>
</evidence>
<organism evidence="8 9">
    <name type="scientific">Paludibacter jiangxiensis</name>
    <dbReference type="NCBI Taxonomy" id="681398"/>
    <lineage>
        <taxon>Bacteria</taxon>
        <taxon>Pseudomonadati</taxon>
        <taxon>Bacteroidota</taxon>
        <taxon>Bacteroidia</taxon>
        <taxon>Bacteroidales</taxon>
        <taxon>Paludibacteraceae</taxon>
        <taxon>Paludibacter</taxon>
    </lineage>
</organism>
<dbReference type="Pfam" id="PF01734">
    <property type="entry name" value="Patatin"/>
    <property type="match status" value="1"/>
</dbReference>
<dbReference type="InterPro" id="IPR016035">
    <property type="entry name" value="Acyl_Trfase/lysoPLipase"/>
</dbReference>
<dbReference type="GO" id="GO:0016042">
    <property type="term" value="P:lipid catabolic process"/>
    <property type="evidence" value="ECO:0007669"/>
    <property type="project" value="UniProtKB-UniRule"/>
</dbReference>
<keyword evidence="2 4" id="KW-0442">Lipid degradation</keyword>
<dbReference type="GO" id="GO:0016787">
    <property type="term" value="F:hydrolase activity"/>
    <property type="evidence" value="ECO:0007669"/>
    <property type="project" value="UniProtKB-UniRule"/>
</dbReference>
<evidence type="ECO:0000256" key="3">
    <source>
        <dbReference type="ARBA" id="ARBA00023098"/>
    </source>
</evidence>